<evidence type="ECO:0000313" key="5">
    <source>
        <dbReference type="Proteomes" id="UP000254939"/>
    </source>
</evidence>
<evidence type="ECO:0000259" key="3">
    <source>
        <dbReference type="PROSITE" id="PS50075"/>
    </source>
</evidence>
<dbReference type="Pfam" id="PF00550">
    <property type="entry name" value="PP-binding"/>
    <property type="match status" value="1"/>
</dbReference>
<keyword evidence="2" id="KW-0597">Phosphoprotein</keyword>
<name>A0A370KED1_9HYPH</name>
<comment type="caution">
    <text evidence="4">The sequence shown here is derived from an EMBL/GenBank/DDBJ whole genome shotgun (WGS) entry which is preliminary data.</text>
</comment>
<dbReference type="RefSeq" id="WP_114715985.1">
    <property type="nucleotide sequence ID" value="NZ_KZ857270.1"/>
</dbReference>
<organism evidence="4 5">
    <name type="scientific">Rhizobium grahamii</name>
    <dbReference type="NCBI Taxonomy" id="1120045"/>
    <lineage>
        <taxon>Bacteria</taxon>
        <taxon>Pseudomonadati</taxon>
        <taxon>Pseudomonadota</taxon>
        <taxon>Alphaproteobacteria</taxon>
        <taxon>Hyphomicrobiales</taxon>
        <taxon>Rhizobiaceae</taxon>
        <taxon>Rhizobium/Agrobacterium group</taxon>
        <taxon>Rhizobium</taxon>
    </lineage>
</organism>
<dbReference type="AlphaFoldDB" id="A0A370KED1"/>
<reference evidence="4 5" key="1">
    <citation type="submission" date="2017-03" db="EMBL/GenBank/DDBJ databases">
        <title>Genome analysis of Rhizobial strains effectives or ineffectives for nitrogen fixation isolated from bean seeds.</title>
        <authorList>
            <person name="Peralta H."/>
            <person name="Aguilar-Vera A."/>
            <person name="Mora Y."/>
            <person name="Vargas-Lagunas C."/>
            <person name="Girard L."/>
            <person name="Mora J."/>
        </authorList>
    </citation>
    <scope>NUCLEOTIDE SEQUENCE [LARGE SCALE GENOMIC DNA]</scope>
    <source>
        <strain evidence="4 5">CCGM3</strain>
    </source>
</reference>
<evidence type="ECO:0000256" key="2">
    <source>
        <dbReference type="ARBA" id="ARBA00022553"/>
    </source>
</evidence>
<dbReference type="InterPro" id="IPR006162">
    <property type="entry name" value="Ppantetheine_attach_site"/>
</dbReference>
<dbReference type="InterPro" id="IPR036736">
    <property type="entry name" value="ACP-like_sf"/>
</dbReference>
<proteinExistence type="predicted"/>
<dbReference type="InterPro" id="IPR009081">
    <property type="entry name" value="PP-bd_ACP"/>
</dbReference>
<keyword evidence="1" id="KW-0596">Phosphopantetheine</keyword>
<dbReference type="EMBL" id="NAAC01000049">
    <property type="protein sequence ID" value="RDJ02017.1"/>
    <property type="molecule type" value="Genomic_DNA"/>
</dbReference>
<dbReference type="SUPFAM" id="SSF47336">
    <property type="entry name" value="ACP-like"/>
    <property type="match status" value="1"/>
</dbReference>
<dbReference type="Proteomes" id="UP000254939">
    <property type="component" value="Unassembled WGS sequence"/>
</dbReference>
<dbReference type="Gene3D" id="1.10.1200.10">
    <property type="entry name" value="ACP-like"/>
    <property type="match status" value="1"/>
</dbReference>
<protein>
    <submittedName>
        <fullName evidence="4">Nodulation protein NodF</fullName>
    </submittedName>
</protein>
<sequence length="94" mass="10400">MTDPIEEKIVHLIRDKVMANGAEFGSRDKEISISTRLAEVGLDSLDLTELLWELEEDFGISIELNTADAWSNLNSIGDLVEAVRALTIRENNGA</sequence>
<accession>A0A370KED1</accession>
<dbReference type="PROSITE" id="PS50075">
    <property type="entry name" value="CARRIER"/>
    <property type="match status" value="1"/>
</dbReference>
<feature type="domain" description="Carrier" evidence="3">
    <location>
        <begin position="3"/>
        <end position="87"/>
    </location>
</feature>
<dbReference type="OrthoDB" id="9806381at2"/>
<gene>
    <name evidence="4" type="ORF">B5K06_33135</name>
</gene>
<dbReference type="PROSITE" id="PS00012">
    <property type="entry name" value="PHOSPHOPANTETHEINE"/>
    <property type="match status" value="1"/>
</dbReference>
<evidence type="ECO:0000313" key="4">
    <source>
        <dbReference type="EMBL" id="RDJ02017.1"/>
    </source>
</evidence>
<evidence type="ECO:0000256" key="1">
    <source>
        <dbReference type="ARBA" id="ARBA00022450"/>
    </source>
</evidence>